<dbReference type="GO" id="GO:0000976">
    <property type="term" value="F:transcription cis-regulatory region binding"/>
    <property type="evidence" value="ECO:0007669"/>
    <property type="project" value="TreeGrafter"/>
</dbReference>
<dbReference type="NCBIfam" id="TIGR03384">
    <property type="entry name" value="betaine_BetI"/>
    <property type="match status" value="1"/>
</dbReference>
<keyword evidence="11" id="KW-1185">Reference proteome</keyword>
<name>A0A1M4N1A3_9RHOB</name>
<dbReference type="GO" id="GO:0019285">
    <property type="term" value="P:glycine betaine biosynthetic process from choline"/>
    <property type="evidence" value="ECO:0007669"/>
    <property type="project" value="UniProtKB-UniRule"/>
</dbReference>
<dbReference type="Pfam" id="PF13977">
    <property type="entry name" value="TetR_C_6"/>
    <property type="match status" value="1"/>
</dbReference>
<comment type="function">
    <text evidence="6">Repressor involved in the biosynthesis of the osmoprotectant glycine betaine. It represses transcription of the choline transporter BetT and the genes of BetAB involved in the synthesis of glycine betaine.</text>
</comment>
<dbReference type="UniPathway" id="UPA00529"/>
<dbReference type="InterPro" id="IPR050109">
    <property type="entry name" value="HTH-type_TetR-like_transc_reg"/>
</dbReference>
<dbReference type="SUPFAM" id="SSF46689">
    <property type="entry name" value="Homeodomain-like"/>
    <property type="match status" value="1"/>
</dbReference>
<dbReference type="SUPFAM" id="SSF48498">
    <property type="entry name" value="Tetracyclin repressor-like, C-terminal domain"/>
    <property type="match status" value="1"/>
</dbReference>
<dbReference type="PANTHER" id="PTHR30055:SF234">
    <property type="entry name" value="HTH-TYPE TRANSCRIPTIONAL REGULATOR BETI"/>
    <property type="match status" value="1"/>
</dbReference>
<dbReference type="PANTHER" id="PTHR30055">
    <property type="entry name" value="HTH-TYPE TRANSCRIPTIONAL REGULATOR RUTR"/>
    <property type="match status" value="1"/>
</dbReference>
<evidence type="ECO:0000313" key="11">
    <source>
        <dbReference type="Proteomes" id="UP000184085"/>
    </source>
</evidence>
<dbReference type="Proteomes" id="UP000184085">
    <property type="component" value="Unassembled WGS sequence"/>
</dbReference>
<dbReference type="GO" id="GO:0045892">
    <property type="term" value="P:negative regulation of DNA-templated transcription"/>
    <property type="evidence" value="ECO:0007669"/>
    <property type="project" value="UniProtKB-UniRule"/>
</dbReference>
<keyword evidence="4 7" id="KW-0238">DNA-binding</keyword>
<feature type="domain" description="HTH tetR-type" evidence="9">
    <location>
        <begin position="8"/>
        <end position="68"/>
    </location>
</feature>
<feature type="DNA-binding region" description="H-T-H motif" evidence="7 8">
    <location>
        <begin position="31"/>
        <end position="50"/>
    </location>
</feature>
<dbReference type="AlphaFoldDB" id="A0A1M4N1A3"/>
<evidence type="ECO:0000256" key="6">
    <source>
        <dbReference type="ARBA" id="ARBA00024936"/>
    </source>
</evidence>
<dbReference type="RefSeq" id="WP_072707421.1">
    <property type="nucleotide sequence ID" value="NZ_FMJB01000057.1"/>
</dbReference>
<dbReference type="InterPro" id="IPR009057">
    <property type="entry name" value="Homeodomain-like_sf"/>
</dbReference>
<evidence type="ECO:0000256" key="3">
    <source>
        <dbReference type="ARBA" id="ARBA00023015"/>
    </source>
</evidence>
<comment type="function">
    <text evidence="7">Repressor involved in choline regulation of the bet genes.</text>
</comment>
<evidence type="ECO:0000313" key="10">
    <source>
        <dbReference type="EMBL" id="SCM68650.1"/>
    </source>
</evidence>
<dbReference type="Pfam" id="PF00440">
    <property type="entry name" value="TetR_N"/>
    <property type="match status" value="1"/>
</dbReference>
<evidence type="ECO:0000259" key="9">
    <source>
        <dbReference type="PROSITE" id="PS50977"/>
    </source>
</evidence>
<evidence type="ECO:0000256" key="5">
    <source>
        <dbReference type="ARBA" id="ARBA00023163"/>
    </source>
</evidence>
<dbReference type="GO" id="GO:0003700">
    <property type="term" value="F:DNA-binding transcription factor activity"/>
    <property type="evidence" value="ECO:0007669"/>
    <property type="project" value="UniProtKB-UniRule"/>
</dbReference>
<accession>A0A1M4N1A3</accession>
<reference evidence="11" key="1">
    <citation type="submission" date="2016-09" db="EMBL/GenBank/DDBJ databases">
        <authorList>
            <person name="Wibberg D."/>
        </authorList>
    </citation>
    <scope>NUCLEOTIDE SEQUENCE [LARGE SCALE GENOMIC DNA]</scope>
</reference>
<gene>
    <name evidence="7" type="primary">betI</name>
    <name evidence="10" type="ORF">KARMA_2875</name>
</gene>
<evidence type="ECO:0000256" key="4">
    <source>
        <dbReference type="ARBA" id="ARBA00023125"/>
    </source>
</evidence>
<organism evidence="10 11">
    <name type="scientific">Donghicola eburneus</name>
    <dbReference type="NCBI Taxonomy" id="393278"/>
    <lineage>
        <taxon>Bacteria</taxon>
        <taxon>Pseudomonadati</taxon>
        <taxon>Pseudomonadota</taxon>
        <taxon>Alphaproteobacteria</taxon>
        <taxon>Rhodobacterales</taxon>
        <taxon>Roseobacteraceae</taxon>
        <taxon>Donghicola</taxon>
    </lineage>
</organism>
<dbReference type="InterPro" id="IPR039538">
    <property type="entry name" value="BetI_C"/>
</dbReference>
<evidence type="ECO:0000256" key="8">
    <source>
        <dbReference type="PROSITE-ProRule" id="PRU00335"/>
    </source>
</evidence>
<dbReference type="PROSITE" id="PS50977">
    <property type="entry name" value="HTH_TETR_2"/>
    <property type="match status" value="1"/>
</dbReference>
<evidence type="ECO:0000256" key="1">
    <source>
        <dbReference type="ARBA" id="ARBA00004719"/>
    </source>
</evidence>
<dbReference type="InterPro" id="IPR036271">
    <property type="entry name" value="Tet_transcr_reg_TetR-rel_C_sf"/>
</dbReference>
<evidence type="ECO:0000256" key="2">
    <source>
        <dbReference type="ARBA" id="ARBA00022491"/>
    </source>
</evidence>
<dbReference type="NCBIfam" id="NF001978">
    <property type="entry name" value="PRK00767.1"/>
    <property type="match status" value="1"/>
</dbReference>
<protein>
    <recommendedName>
        <fullName evidence="7">HTH-type transcriptional regulator BetI</fullName>
    </recommendedName>
</protein>
<dbReference type="InterPro" id="IPR017757">
    <property type="entry name" value="Tscrpt_rep_BetI"/>
</dbReference>
<keyword evidence="3 7" id="KW-0805">Transcription regulation</keyword>
<dbReference type="InterPro" id="IPR001647">
    <property type="entry name" value="HTH_TetR"/>
</dbReference>
<dbReference type="Gene3D" id="1.10.357.10">
    <property type="entry name" value="Tetracycline Repressor, domain 2"/>
    <property type="match status" value="1"/>
</dbReference>
<evidence type="ECO:0000256" key="7">
    <source>
        <dbReference type="HAMAP-Rule" id="MF_00768"/>
    </source>
</evidence>
<sequence>MPKVGMEPVRRKALVEATIHEIGRAGTLDVTVSQIAKRAGMSSALAHHYFGGKTQIFMAAMRHILSQYGLEVRRRLKKAKTHEERLRALVDANFAPSNFREEVVSAWMNFYVLAQNVEEARRLLTVYYHRLHSNLVHDLRPLVGGEAVIIARRIEALIDGVYLRQSLRNEPANPATASELVLGTLENELARCGSQRPAATLSLIAQKERSE</sequence>
<dbReference type="HAMAP" id="MF_00768">
    <property type="entry name" value="HTH_type_BetI"/>
    <property type="match status" value="1"/>
</dbReference>
<keyword evidence="5 7" id="KW-0804">Transcription</keyword>
<dbReference type="EMBL" id="FMJB01000057">
    <property type="protein sequence ID" value="SCM68650.1"/>
    <property type="molecule type" value="Genomic_DNA"/>
</dbReference>
<keyword evidence="2 7" id="KW-0678">Repressor</keyword>
<proteinExistence type="inferred from homology"/>
<comment type="pathway">
    <text evidence="1 7">Amine and polyamine biosynthesis; betaine biosynthesis via choline pathway [regulation].</text>
</comment>